<accession>A0A1D8URI9</accession>
<dbReference type="PROSITE" id="PS50943">
    <property type="entry name" value="HTH_CROC1"/>
    <property type="match status" value="1"/>
</dbReference>
<dbReference type="eggNOG" id="COG1476">
    <property type="taxonomic scope" value="Bacteria"/>
</dbReference>
<sequence length="290" mass="33223">MDKRLIAQRFRDRLTRLMLREGCHRAAFADRLGLDRSALSLLLATDSARLPRADTLLQIASRMGVSTDWLLGAGEEDQIAPPSDAQIAMEENATYHNIPLLMRWHAEAAGTKIRYVPHRLPDLLRTPAIVAYEARQPEGADQREYEYIARHLDFKREPGTDMEVCMSVQSLENLAAGDFPWDGLAHDVRKAQLQHIIRVADELYPSFRVFLFDERHIHTVPYTIFGTHRAAIYAGDIFLVLNQKEAVSRMQKHFETLIRHAVVQPHDFVRYVQSLEKTMTETPARQTVLS</sequence>
<dbReference type="Pfam" id="PF19054">
    <property type="entry name" value="DUF5753"/>
    <property type="match status" value="1"/>
</dbReference>
<dbReference type="EMBL" id="CP014674">
    <property type="protein sequence ID" value="AOX16127.1"/>
    <property type="molecule type" value="Genomic_DNA"/>
</dbReference>
<proteinExistence type="predicted"/>
<dbReference type="GO" id="GO:0003677">
    <property type="term" value="F:DNA binding"/>
    <property type="evidence" value="ECO:0007669"/>
    <property type="project" value="InterPro"/>
</dbReference>
<dbReference type="InterPro" id="IPR010982">
    <property type="entry name" value="Lambda_DNA-bd_dom_sf"/>
</dbReference>
<dbReference type="KEGG" id="kba:A0U89_02190"/>
<evidence type="ECO:0000313" key="1">
    <source>
        <dbReference type="EMBL" id="AOX16127.1"/>
    </source>
</evidence>
<dbReference type="CDD" id="cd00093">
    <property type="entry name" value="HTH_XRE"/>
    <property type="match status" value="1"/>
</dbReference>
<dbReference type="InterPro" id="IPR001387">
    <property type="entry name" value="Cro/C1-type_HTH"/>
</dbReference>
<keyword evidence="2" id="KW-1185">Reference proteome</keyword>
<dbReference type="InterPro" id="IPR043917">
    <property type="entry name" value="DUF5753"/>
</dbReference>
<reference evidence="1 2" key="1">
    <citation type="journal article" date="2016" name="Microb. Cell Fact.">
        <title>Dissection of exopolysaccharide biosynthesis in Kozakia baliensis.</title>
        <authorList>
            <person name="Brandt J.U."/>
            <person name="Jakob F."/>
            <person name="Behr J."/>
            <person name="Geissler A.J."/>
            <person name="Vogel R.F."/>
        </authorList>
    </citation>
    <scope>NUCLEOTIDE SEQUENCE [LARGE SCALE GENOMIC DNA]</scope>
    <source>
        <strain evidence="1 2">DSM 14400</strain>
    </source>
</reference>
<organism evidence="1 2">
    <name type="scientific">Kozakia baliensis</name>
    <dbReference type="NCBI Taxonomy" id="153496"/>
    <lineage>
        <taxon>Bacteria</taxon>
        <taxon>Pseudomonadati</taxon>
        <taxon>Pseudomonadota</taxon>
        <taxon>Alphaproteobacteria</taxon>
        <taxon>Acetobacterales</taxon>
        <taxon>Acetobacteraceae</taxon>
        <taxon>Kozakia</taxon>
    </lineage>
</organism>
<dbReference type="Proteomes" id="UP000179145">
    <property type="component" value="Chromosome"/>
</dbReference>
<dbReference type="AlphaFoldDB" id="A0A1D8URI9"/>
<dbReference type="SMART" id="SM00530">
    <property type="entry name" value="HTH_XRE"/>
    <property type="match status" value="1"/>
</dbReference>
<dbReference type="Gene3D" id="1.10.260.40">
    <property type="entry name" value="lambda repressor-like DNA-binding domains"/>
    <property type="match status" value="1"/>
</dbReference>
<dbReference type="STRING" id="153496.A0U89_02190"/>
<gene>
    <name evidence="1" type="ORF">A0U89_02190</name>
</gene>
<evidence type="ECO:0000313" key="2">
    <source>
        <dbReference type="Proteomes" id="UP000179145"/>
    </source>
</evidence>
<name>A0A1D8URI9_9PROT</name>
<dbReference type="SUPFAM" id="SSF47413">
    <property type="entry name" value="lambda repressor-like DNA-binding domains"/>
    <property type="match status" value="1"/>
</dbReference>
<protein>
    <submittedName>
        <fullName evidence="1">Transcriptional regulator</fullName>
    </submittedName>
</protein>
<dbReference type="RefSeq" id="WP_070401948.1">
    <property type="nucleotide sequence ID" value="NZ_BJVW01000013.1"/>
</dbReference>